<dbReference type="NCBIfam" id="TIGR01250">
    <property type="entry name" value="pro_imino_pep_2"/>
    <property type="match status" value="1"/>
</dbReference>
<dbReference type="Gene3D" id="3.40.50.1820">
    <property type="entry name" value="alpha/beta hydrolase"/>
    <property type="match status" value="1"/>
</dbReference>
<dbReference type="AlphaFoldDB" id="A0A2J6REM5"/>
<accession>A0A2J6REM5</accession>
<evidence type="ECO:0000256" key="3">
    <source>
        <dbReference type="SAM" id="MobiDB-lite"/>
    </source>
</evidence>
<reference evidence="5 6" key="1">
    <citation type="submission" date="2016-04" db="EMBL/GenBank/DDBJ databases">
        <title>A degradative enzymes factory behind the ericoid mycorrhizal symbiosis.</title>
        <authorList>
            <consortium name="DOE Joint Genome Institute"/>
            <person name="Martino E."/>
            <person name="Morin E."/>
            <person name="Grelet G."/>
            <person name="Kuo A."/>
            <person name="Kohler A."/>
            <person name="Daghino S."/>
            <person name="Barry K."/>
            <person name="Choi C."/>
            <person name="Cichocki N."/>
            <person name="Clum A."/>
            <person name="Copeland A."/>
            <person name="Hainaut M."/>
            <person name="Haridas S."/>
            <person name="Labutti K."/>
            <person name="Lindquist E."/>
            <person name="Lipzen A."/>
            <person name="Khouja H.-R."/>
            <person name="Murat C."/>
            <person name="Ohm R."/>
            <person name="Olson A."/>
            <person name="Spatafora J."/>
            <person name="Veneault-Fourrey C."/>
            <person name="Henrissat B."/>
            <person name="Grigoriev I."/>
            <person name="Martin F."/>
            <person name="Perotto S."/>
        </authorList>
    </citation>
    <scope>NUCLEOTIDE SEQUENCE [LARGE SCALE GENOMIC DNA]</scope>
    <source>
        <strain evidence="5 6">F</strain>
    </source>
</reference>
<name>A0A2J6REM5_HYAVF</name>
<proteinExistence type="inferred from homology"/>
<evidence type="ECO:0000259" key="4">
    <source>
        <dbReference type="Pfam" id="PF00561"/>
    </source>
</evidence>
<dbReference type="STRING" id="1149755.A0A2J6REM5"/>
<dbReference type="InterPro" id="IPR002410">
    <property type="entry name" value="Peptidase_S33"/>
</dbReference>
<dbReference type="EMBL" id="KZ613950">
    <property type="protein sequence ID" value="PMD36972.1"/>
    <property type="molecule type" value="Genomic_DNA"/>
</dbReference>
<dbReference type="InterPro" id="IPR000073">
    <property type="entry name" value="AB_hydrolase_1"/>
</dbReference>
<dbReference type="InterPro" id="IPR005945">
    <property type="entry name" value="Pro_imino_pep"/>
</dbReference>
<dbReference type="PANTHER" id="PTHR43194">
    <property type="entry name" value="HYDROLASE ALPHA/BETA FOLD FAMILY"/>
    <property type="match status" value="1"/>
</dbReference>
<dbReference type="Pfam" id="PF00561">
    <property type="entry name" value="Abhydrolase_1"/>
    <property type="match status" value="1"/>
</dbReference>
<dbReference type="Proteomes" id="UP000235786">
    <property type="component" value="Unassembled WGS sequence"/>
</dbReference>
<dbReference type="GO" id="GO:0008233">
    <property type="term" value="F:peptidase activity"/>
    <property type="evidence" value="ECO:0007669"/>
    <property type="project" value="InterPro"/>
</dbReference>
<keyword evidence="2" id="KW-0378">Hydrolase</keyword>
<evidence type="ECO:0000256" key="2">
    <source>
        <dbReference type="ARBA" id="ARBA00022801"/>
    </source>
</evidence>
<organism evidence="5 6">
    <name type="scientific">Hyaloscypha variabilis (strain UAMH 11265 / GT02V1 / F)</name>
    <name type="common">Meliniomyces variabilis</name>
    <dbReference type="NCBI Taxonomy" id="1149755"/>
    <lineage>
        <taxon>Eukaryota</taxon>
        <taxon>Fungi</taxon>
        <taxon>Dikarya</taxon>
        <taxon>Ascomycota</taxon>
        <taxon>Pezizomycotina</taxon>
        <taxon>Leotiomycetes</taxon>
        <taxon>Helotiales</taxon>
        <taxon>Hyaloscyphaceae</taxon>
        <taxon>Hyaloscypha</taxon>
        <taxon>Hyaloscypha variabilis</taxon>
    </lineage>
</organism>
<evidence type="ECO:0000256" key="1">
    <source>
        <dbReference type="ARBA" id="ARBA00010088"/>
    </source>
</evidence>
<feature type="domain" description="AB hydrolase-1" evidence="4">
    <location>
        <begin position="55"/>
        <end position="196"/>
    </location>
</feature>
<gene>
    <name evidence="5" type="ORF">L207DRAFT_515431</name>
</gene>
<protein>
    <submittedName>
        <fullName evidence="5">Proline-specific peptidase</fullName>
    </submittedName>
</protein>
<feature type="region of interest" description="Disordered" evidence="3">
    <location>
        <begin position="1"/>
        <end position="27"/>
    </location>
</feature>
<evidence type="ECO:0000313" key="6">
    <source>
        <dbReference type="Proteomes" id="UP000235786"/>
    </source>
</evidence>
<comment type="similarity">
    <text evidence="1">Belongs to the peptidase S33 family.</text>
</comment>
<dbReference type="GO" id="GO:0006508">
    <property type="term" value="P:proteolysis"/>
    <property type="evidence" value="ECO:0007669"/>
    <property type="project" value="InterPro"/>
</dbReference>
<evidence type="ECO:0000313" key="5">
    <source>
        <dbReference type="EMBL" id="PMD36972.1"/>
    </source>
</evidence>
<keyword evidence="6" id="KW-1185">Reference proteome</keyword>
<dbReference type="InterPro" id="IPR029058">
    <property type="entry name" value="AB_hydrolase_fold"/>
</dbReference>
<sequence length="329" mass="36522">MTLPDSTTYPKPPGQERPYPKPTKTGKAPFKIPNYNLQGETAYEIYGDLKSGKVPLIALHGGPGIPHGYLRPLSLVFTDYDIPIVMYDQIGCGDSTHYPDRMGNGAFWTPELFMAELDNLKEVLGIKEFDLLGQSWGGMLVAQYAATIQPAGLRKLIICNCMPSIQAWQKSANKLRAAMPADVQEILTTCEKEGKTETPQYEAATNEFNKRHSCRLDPIPKELAEPLQAWMEDPTVEMTMFGASDFDGTGSLKNWGVDEDLKKLTPEVVPGGILLMNGYFDVAQDEGMMPFFKEPSAKVKWARFGLSSHCPQLEETEKFVKALGGFLED</sequence>
<dbReference type="SUPFAM" id="SSF53474">
    <property type="entry name" value="alpha/beta-Hydrolases"/>
    <property type="match status" value="1"/>
</dbReference>
<dbReference type="PANTHER" id="PTHR43194:SF2">
    <property type="entry name" value="PEROXISOMAL MEMBRANE PROTEIN LPX1"/>
    <property type="match status" value="1"/>
</dbReference>
<dbReference type="InterPro" id="IPR050228">
    <property type="entry name" value="Carboxylesterase_BioH"/>
</dbReference>
<dbReference type="PIRSF" id="PIRSF005539">
    <property type="entry name" value="Pept_S33_TRI_F1"/>
    <property type="match status" value="1"/>
</dbReference>
<dbReference type="OrthoDB" id="190201at2759"/>
<dbReference type="PRINTS" id="PR00793">
    <property type="entry name" value="PROAMNOPTASE"/>
</dbReference>